<sequence>MAFTTMTSPGTQLVTSPRGMLRENGKIRRTFSGNDLCNQARMRRSFSDNHLCYSVNRIHASKKDPKLNNSQSFGGFKFLPETFIPKSLRAFLYEPETSKETPAVECNETDEDIDEMVVEEHTVTNKRVNWVERIMEIQKSWVQKQQKDEDDNGSIDEQGCDEDLGGCVVDYDEDEAEGKKEMDRETFSRLLKKVSWSDTKHFSQLAFLCNIAYAISEMQAEDLKRYYGLNFVTSSLERKAESDTFKATNDKLDEDSTSPVNSATKFVSESGNSKKRLNKGPAAAYEIAASAASYVHSRAKDLLFHDSDTQQDEVDMILQSSGSFLHEALYKSEVGSEVAAYVTASTMTAVVAAGQKEKEKAATALQSPQSSPCEWFVCDDPNIYTRCFVIQGSDSLASWQANLFFEPTKFEGTDVLVHRGIYEAAKGIYEQFKPIILEHLEKYGERARIRFTGHSLGGSLSLLVHLMLLTRKVLKPSNLRPVVTFGSPFVFCGGQKILDELGVDEDDIHCVIMHRDIVPRAFSCNYPNHIAQLLKRLQGTFRSHPCLNRNKLLYSPMGKVFILQPDEASSPPHPFLPRGNALYEMENTQSASGKKGLIAFLNSPHPLLTLSNPIAYGSDGTILRDHDSSNYLKAVNGVIRQNTKAALRPSLRTEEDHIWTILTSRSPHAWGLRSTTDPRVLLSKEELATGV</sequence>
<dbReference type="EMBL" id="LNRQ01000002">
    <property type="protein sequence ID" value="KZN04544.1"/>
    <property type="molecule type" value="Genomic_DNA"/>
</dbReference>
<evidence type="ECO:0000259" key="3">
    <source>
        <dbReference type="Pfam" id="PF01764"/>
    </source>
</evidence>
<dbReference type="Gramene" id="KZN04544">
    <property type="protein sequence ID" value="KZN04544"/>
    <property type="gene ID" value="DCAR_005381"/>
</dbReference>
<dbReference type="KEGG" id="dcr:108208504"/>
<dbReference type="Pfam" id="PF01764">
    <property type="entry name" value="Lipase_3"/>
    <property type="match status" value="1"/>
</dbReference>
<proteinExistence type="predicted"/>
<protein>
    <recommendedName>
        <fullName evidence="3">Fungal lipase-type domain-containing protein</fullName>
    </recommendedName>
</protein>
<dbReference type="AlphaFoldDB" id="A0A166CZX7"/>
<dbReference type="InterPro" id="IPR029058">
    <property type="entry name" value="AB_hydrolase_fold"/>
</dbReference>
<dbReference type="OMA" id="CKNRIRA"/>
<dbReference type="SUPFAM" id="SSF53474">
    <property type="entry name" value="alpha/beta-Hydrolases"/>
    <property type="match status" value="1"/>
</dbReference>
<feature type="compositionally biased region" description="Polar residues" evidence="2">
    <location>
        <begin position="257"/>
        <end position="271"/>
    </location>
</feature>
<dbReference type="InterPro" id="IPR043367">
    <property type="entry name" value="PLIP1/2/3"/>
</dbReference>
<organism evidence="4">
    <name type="scientific">Daucus carota subsp. sativus</name>
    <name type="common">Carrot</name>
    <dbReference type="NCBI Taxonomy" id="79200"/>
    <lineage>
        <taxon>Eukaryota</taxon>
        <taxon>Viridiplantae</taxon>
        <taxon>Streptophyta</taxon>
        <taxon>Embryophyta</taxon>
        <taxon>Tracheophyta</taxon>
        <taxon>Spermatophyta</taxon>
        <taxon>Magnoliopsida</taxon>
        <taxon>eudicotyledons</taxon>
        <taxon>Gunneridae</taxon>
        <taxon>Pentapetalae</taxon>
        <taxon>asterids</taxon>
        <taxon>campanulids</taxon>
        <taxon>Apiales</taxon>
        <taxon>Apiaceae</taxon>
        <taxon>Apioideae</taxon>
        <taxon>Scandiceae</taxon>
        <taxon>Daucinae</taxon>
        <taxon>Daucus</taxon>
        <taxon>Daucus sect. Daucus</taxon>
    </lineage>
</organism>
<dbReference type="PANTHER" id="PTHR46483">
    <property type="entry name" value="PHOSPHOLIPASE A1 PLIP2, CHLOROPLASTIC"/>
    <property type="match status" value="1"/>
</dbReference>
<feature type="domain" description="Fungal lipase-type" evidence="3">
    <location>
        <begin position="388"/>
        <end position="525"/>
    </location>
</feature>
<dbReference type="CDD" id="cd00519">
    <property type="entry name" value="Lipase_3"/>
    <property type="match status" value="1"/>
</dbReference>
<reference evidence="4" key="1">
    <citation type="journal article" date="2016" name="Nat. Genet.">
        <title>A high-quality carrot genome assembly provides new insights into carotenoid accumulation and asterid genome evolution.</title>
        <authorList>
            <person name="Iorizzo M."/>
            <person name="Ellison S."/>
            <person name="Senalik D."/>
            <person name="Zeng P."/>
            <person name="Satapoomin P."/>
            <person name="Huang J."/>
            <person name="Bowman M."/>
            <person name="Iovene M."/>
            <person name="Sanseverino W."/>
            <person name="Cavagnaro P."/>
            <person name="Yildiz M."/>
            <person name="Macko-Podgorni A."/>
            <person name="Moranska E."/>
            <person name="Grzebelus E."/>
            <person name="Grzebelus D."/>
            <person name="Ashrafi H."/>
            <person name="Zheng Z."/>
            <person name="Cheng S."/>
            <person name="Spooner D."/>
            <person name="Van Deynze A."/>
            <person name="Simon P."/>
        </authorList>
    </citation>
    <scope>NUCLEOTIDE SEQUENCE [LARGE SCALE GENOMIC DNA]</scope>
    <source>
        <tissue evidence="4">Leaf</tissue>
    </source>
</reference>
<evidence type="ECO:0000313" key="5">
    <source>
        <dbReference type="EMBL" id="WOG86815.1"/>
    </source>
</evidence>
<dbReference type="PANTHER" id="PTHR46483:SF1">
    <property type="entry name" value="PHOSPHOLIPASE A1 PLIP1, CHLOROPLASTIC"/>
    <property type="match status" value="1"/>
</dbReference>
<evidence type="ECO:0000256" key="1">
    <source>
        <dbReference type="ARBA" id="ARBA00022801"/>
    </source>
</evidence>
<gene>
    <name evidence="4" type="ORF">DCAR_005381</name>
    <name evidence="5" type="ORF">DCAR_0206033</name>
</gene>
<dbReference type="EMBL" id="CP093344">
    <property type="protein sequence ID" value="WOG86815.1"/>
    <property type="molecule type" value="Genomic_DNA"/>
</dbReference>
<accession>A0A166CZX7</accession>
<name>A0A166CZX7_DAUCS</name>
<evidence type="ECO:0000313" key="6">
    <source>
        <dbReference type="Proteomes" id="UP000077755"/>
    </source>
</evidence>
<dbReference type="GO" id="GO:0008970">
    <property type="term" value="F:phospholipase A1 activity"/>
    <property type="evidence" value="ECO:0007669"/>
    <property type="project" value="InterPro"/>
</dbReference>
<keyword evidence="6" id="KW-1185">Reference proteome</keyword>
<dbReference type="OrthoDB" id="438440at2759"/>
<dbReference type="InterPro" id="IPR002921">
    <property type="entry name" value="Fungal_lipase-type"/>
</dbReference>
<evidence type="ECO:0000256" key="2">
    <source>
        <dbReference type="SAM" id="MobiDB-lite"/>
    </source>
</evidence>
<evidence type="ECO:0000313" key="4">
    <source>
        <dbReference type="EMBL" id="KZN04544.1"/>
    </source>
</evidence>
<dbReference type="GO" id="GO:0006629">
    <property type="term" value="P:lipid metabolic process"/>
    <property type="evidence" value="ECO:0007669"/>
    <property type="project" value="InterPro"/>
</dbReference>
<keyword evidence="1" id="KW-0378">Hydrolase</keyword>
<dbReference type="Gene3D" id="3.40.50.1820">
    <property type="entry name" value="alpha/beta hydrolase"/>
    <property type="match status" value="1"/>
</dbReference>
<feature type="region of interest" description="Disordered" evidence="2">
    <location>
        <begin position="250"/>
        <end position="273"/>
    </location>
</feature>
<dbReference type="Proteomes" id="UP000077755">
    <property type="component" value="Chromosome 2"/>
</dbReference>
<dbReference type="STRING" id="79200.A0A166CZX7"/>
<reference evidence="5" key="2">
    <citation type="submission" date="2022-03" db="EMBL/GenBank/DDBJ databases">
        <title>Draft title - Genomic analysis of global carrot germplasm unveils the trajectory of domestication and the origin of high carotenoid orange carrot.</title>
        <authorList>
            <person name="Iorizzo M."/>
            <person name="Ellison S."/>
            <person name="Senalik D."/>
            <person name="Macko-Podgorni A."/>
            <person name="Grzebelus D."/>
            <person name="Bostan H."/>
            <person name="Rolling W."/>
            <person name="Curaba J."/>
            <person name="Simon P."/>
        </authorList>
    </citation>
    <scope>NUCLEOTIDE SEQUENCE</scope>
    <source>
        <tissue evidence="5">Leaf</tissue>
    </source>
</reference>